<dbReference type="InterPro" id="IPR001314">
    <property type="entry name" value="Peptidase_S1A"/>
</dbReference>
<keyword evidence="5" id="KW-0865">Zymogen</keyword>
<dbReference type="GeneTree" id="ENSGT01030000234528"/>
<dbReference type="FunFam" id="2.40.10.10:FF:000120">
    <property type="entry name" value="Putative serine protease"/>
    <property type="match status" value="1"/>
</dbReference>
<organism evidence="10 11">
    <name type="scientific">Mus spicilegus</name>
    <name type="common">Mound-building mouse</name>
    <dbReference type="NCBI Taxonomy" id="10103"/>
    <lineage>
        <taxon>Eukaryota</taxon>
        <taxon>Metazoa</taxon>
        <taxon>Chordata</taxon>
        <taxon>Craniata</taxon>
        <taxon>Vertebrata</taxon>
        <taxon>Euteleostomi</taxon>
        <taxon>Mammalia</taxon>
        <taxon>Eutheria</taxon>
        <taxon>Euarchontoglires</taxon>
        <taxon>Glires</taxon>
        <taxon>Rodentia</taxon>
        <taxon>Myomorpha</taxon>
        <taxon>Muroidea</taxon>
        <taxon>Muridae</taxon>
        <taxon>Murinae</taxon>
        <taxon>Mus</taxon>
        <taxon>Mus</taxon>
    </lineage>
</organism>
<reference evidence="10" key="2">
    <citation type="submission" date="2025-09" db="UniProtKB">
        <authorList>
            <consortium name="Ensembl"/>
        </authorList>
    </citation>
    <scope>IDENTIFICATION</scope>
</reference>
<keyword evidence="1 7" id="KW-0645">Protease</keyword>
<reference evidence="10" key="1">
    <citation type="submission" date="2025-08" db="UniProtKB">
        <authorList>
            <consortium name="Ensembl"/>
        </authorList>
    </citation>
    <scope>IDENTIFICATION</scope>
</reference>
<accession>A0A8C6MZF2</accession>
<dbReference type="Gene3D" id="2.40.10.10">
    <property type="entry name" value="Trypsin-like serine proteases"/>
    <property type="match status" value="2"/>
</dbReference>
<dbReference type="PROSITE" id="PS50240">
    <property type="entry name" value="TRYPSIN_DOM"/>
    <property type="match status" value="1"/>
</dbReference>
<dbReference type="PANTHER" id="PTHR24257">
    <property type="entry name" value="CHYMOTRYPSIN-LIKE ELASTASE FAMILY MEMBER"/>
    <property type="match status" value="1"/>
</dbReference>
<protein>
    <submittedName>
        <fullName evidence="10">Chymotrypsin-like elastase family, member 3A</fullName>
    </submittedName>
</protein>
<dbReference type="InterPro" id="IPR018114">
    <property type="entry name" value="TRYPSIN_HIS"/>
</dbReference>
<evidence type="ECO:0000256" key="1">
    <source>
        <dbReference type="ARBA" id="ARBA00022670"/>
    </source>
</evidence>
<dbReference type="Pfam" id="PF00089">
    <property type="entry name" value="Trypsin"/>
    <property type="match status" value="1"/>
</dbReference>
<evidence type="ECO:0000256" key="8">
    <source>
        <dbReference type="SAM" id="SignalP"/>
    </source>
</evidence>
<keyword evidence="2 8" id="KW-0732">Signal</keyword>
<evidence type="ECO:0000256" key="5">
    <source>
        <dbReference type="ARBA" id="ARBA00023145"/>
    </source>
</evidence>
<dbReference type="PANTHER" id="PTHR24257:SF22">
    <property type="entry name" value="CHYMOTRYPSIN-LIKE ELASTASE FAMILY MEMBER 3B"/>
    <property type="match status" value="1"/>
</dbReference>
<evidence type="ECO:0000256" key="2">
    <source>
        <dbReference type="ARBA" id="ARBA00022729"/>
    </source>
</evidence>
<keyword evidence="11" id="KW-1185">Reference proteome</keyword>
<evidence type="ECO:0000256" key="4">
    <source>
        <dbReference type="ARBA" id="ARBA00022825"/>
    </source>
</evidence>
<proteinExistence type="predicted"/>
<name>A0A8C6MZF2_MUSSI</name>
<sequence>MLRLLSSLLLVALASGCGQPFYNPSSRVVNGEEAVPHSWPWQVSLQYEMGGSFYHTCGGSLITPDWVLTAGHCIMPYLNYRVVLGEHEHGVEEGSEQVIPINAGELFVHPKCNSECVNCGNDIALVKLSRSAQLGDAVQLACLPPAGEILPNGAPCYISGWGRLSTNGPLPDKLQQALLPVVDYEHCSRWNWWGLSVKTTMVCAGGDIQARSLSSDTPQPRLLSPLQGDSGGPLNCPADNGTWQVHGVTSFVSSLGCNTLRKPTVFTRVSAFIDWIEETIANN</sequence>
<evidence type="ECO:0000313" key="11">
    <source>
        <dbReference type="Proteomes" id="UP000694415"/>
    </source>
</evidence>
<dbReference type="PROSITE" id="PS51257">
    <property type="entry name" value="PROKAR_LIPOPROTEIN"/>
    <property type="match status" value="1"/>
</dbReference>
<evidence type="ECO:0000259" key="9">
    <source>
        <dbReference type="PROSITE" id="PS50240"/>
    </source>
</evidence>
<dbReference type="InterPro" id="IPR009003">
    <property type="entry name" value="Peptidase_S1_PA"/>
</dbReference>
<keyword evidence="6" id="KW-1015">Disulfide bond</keyword>
<dbReference type="InterPro" id="IPR043504">
    <property type="entry name" value="Peptidase_S1_PA_chymotrypsin"/>
</dbReference>
<keyword evidence="4 7" id="KW-0720">Serine protease</keyword>
<evidence type="ECO:0000256" key="3">
    <source>
        <dbReference type="ARBA" id="ARBA00022801"/>
    </source>
</evidence>
<dbReference type="InterPro" id="IPR033116">
    <property type="entry name" value="TRYPSIN_SER"/>
</dbReference>
<keyword evidence="3 7" id="KW-0378">Hydrolase</keyword>
<dbReference type="GO" id="GO:0004252">
    <property type="term" value="F:serine-type endopeptidase activity"/>
    <property type="evidence" value="ECO:0007669"/>
    <property type="project" value="InterPro"/>
</dbReference>
<evidence type="ECO:0000256" key="6">
    <source>
        <dbReference type="ARBA" id="ARBA00023157"/>
    </source>
</evidence>
<feature type="chain" id="PRO_5034160087" evidence="8">
    <location>
        <begin position="19"/>
        <end position="283"/>
    </location>
</feature>
<dbReference type="GO" id="GO:0006508">
    <property type="term" value="P:proteolysis"/>
    <property type="evidence" value="ECO:0007669"/>
    <property type="project" value="UniProtKB-KW"/>
</dbReference>
<feature type="domain" description="Peptidase S1" evidence="9">
    <location>
        <begin position="28"/>
        <end position="281"/>
    </location>
</feature>
<dbReference type="GO" id="GO:0005615">
    <property type="term" value="C:extracellular space"/>
    <property type="evidence" value="ECO:0007669"/>
    <property type="project" value="TreeGrafter"/>
</dbReference>
<dbReference type="PRINTS" id="PR00722">
    <property type="entry name" value="CHYMOTRYPSIN"/>
</dbReference>
<dbReference type="PROSITE" id="PS00135">
    <property type="entry name" value="TRYPSIN_SER"/>
    <property type="match status" value="1"/>
</dbReference>
<dbReference type="InterPro" id="IPR050850">
    <property type="entry name" value="Peptidase_S1_Elastase_sf"/>
</dbReference>
<dbReference type="SUPFAM" id="SSF50494">
    <property type="entry name" value="Trypsin-like serine proteases"/>
    <property type="match status" value="1"/>
</dbReference>
<feature type="signal peptide" evidence="8">
    <location>
        <begin position="1"/>
        <end position="18"/>
    </location>
</feature>
<evidence type="ECO:0000256" key="7">
    <source>
        <dbReference type="RuleBase" id="RU363034"/>
    </source>
</evidence>
<dbReference type="SMART" id="SM00020">
    <property type="entry name" value="Tryp_SPc"/>
    <property type="match status" value="1"/>
</dbReference>
<dbReference type="InterPro" id="IPR001254">
    <property type="entry name" value="Trypsin_dom"/>
</dbReference>
<dbReference type="AlphaFoldDB" id="A0A8C6MZF2"/>
<dbReference type="CDD" id="cd00190">
    <property type="entry name" value="Tryp_SPc"/>
    <property type="match status" value="1"/>
</dbReference>
<evidence type="ECO:0000313" key="10">
    <source>
        <dbReference type="Ensembl" id="ENSMSIP00000023938.1"/>
    </source>
</evidence>
<dbReference type="PROSITE" id="PS00134">
    <property type="entry name" value="TRYPSIN_HIS"/>
    <property type="match status" value="1"/>
</dbReference>
<dbReference type="Ensembl" id="ENSMSIT00000030200.1">
    <property type="protein sequence ID" value="ENSMSIP00000023938.1"/>
    <property type="gene ID" value="ENSMSIG00000020243.1"/>
</dbReference>
<dbReference type="Proteomes" id="UP000694415">
    <property type="component" value="Unplaced"/>
</dbReference>